<reference evidence="1" key="1">
    <citation type="submission" date="2022-08" db="EMBL/GenBank/DDBJ databases">
        <title>A Global Phylogenomic Analysis of the Shiitake Genus Lentinula.</title>
        <authorList>
            <consortium name="DOE Joint Genome Institute"/>
            <person name="Sierra-Patev S."/>
            <person name="Min B."/>
            <person name="Naranjo-Ortiz M."/>
            <person name="Looney B."/>
            <person name="Konkel Z."/>
            <person name="Slot J.C."/>
            <person name="Sakamoto Y."/>
            <person name="Steenwyk J.L."/>
            <person name="Rokas A."/>
            <person name="Carro J."/>
            <person name="Camarero S."/>
            <person name="Ferreira P."/>
            <person name="Molpeceres G."/>
            <person name="Ruiz-Duenas F.J."/>
            <person name="Serrano A."/>
            <person name="Henrissat B."/>
            <person name="Drula E."/>
            <person name="Hughes K.W."/>
            <person name="Mata J.L."/>
            <person name="Ishikawa N.K."/>
            <person name="Vargas-Isla R."/>
            <person name="Ushijima S."/>
            <person name="Smith C.A."/>
            <person name="Ahrendt S."/>
            <person name="Andreopoulos W."/>
            <person name="He G."/>
            <person name="Labutti K."/>
            <person name="Lipzen A."/>
            <person name="Ng V."/>
            <person name="Riley R."/>
            <person name="Sandor L."/>
            <person name="Barry K."/>
            <person name="Martinez A.T."/>
            <person name="Xiao Y."/>
            <person name="Gibbons J.G."/>
            <person name="Terashima K."/>
            <person name="Grigoriev I.V."/>
            <person name="Hibbett D.S."/>
        </authorList>
    </citation>
    <scope>NUCLEOTIDE SEQUENCE</scope>
    <source>
        <strain evidence="1">JLM2183</strain>
    </source>
</reference>
<evidence type="ECO:0000313" key="1">
    <source>
        <dbReference type="EMBL" id="KAJ4477437.1"/>
    </source>
</evidence>
<dbReference type="Proteomes" id="UP001150266">
    <property type="component" value="Unassembled WGS sequence"/>
</dbReference>
<comment type="caution">
    <text evidence="1">The sequence shown here is derived from an EMBL/GenBank/DDBJ whole genome shotgun (WGS) entry which is preliminary data.</text>
</comment>
<dbReference type="OrthoDB" id="3184970at2759"/>
<name>A0A9W9DMM1_9AGAR</name>
<dbReference type="AlphaFoldDB" id="A0A9W9DMM1"/>
<accession>A0A9W9DMM1</accession>
<gene>
    <name evidence="1" type="ORF">J3R30DRAFT_219216</name>
</gene>
<evidence type="ECO:0008006" key="3">
    <source>
        <dbReference type="Google" id="ProtNLM"/>
    </source>
</evidence>
<dbReference type="EMBL" id="JAOTPV010000010">
    <property type="protein sequence ID" value="KAJ4477437.1"/>
    <property type="molecule type" value="Genomic_DNA"/>
</dbReference>
<proteinExistence type="predicted"/>
<protein>
    <recommendedName>
        <fullName evidence="3">BTB domain-containing protein</fullName>
    </recommendedName>
</protein>
<sequence length="232" mass="27032">MANPSHLNTYVVDDKPNRTSDHFNARDADVVIRSSDNIDFYLHKKNLECATGGFPPAETPSDLKEAVYLIETAAVLEILFTCIYPRPFPSIKELDFDTFMLLVEAAEKYQFFGMICACRLHMREILYPTDPDFNTNFTLKQDLHVKRMRLLQFAIRHDVRDLIEEIRAVLVNVPLLDLVEILPPHVYTPWSLYREQKLLEKLKGNKELSISKPKRPEILNLKQRNQVIMINF</sequence>
<evidence type="ECO:0000313" key="2">
    <source>
        <dbReference type="Proteomes" id="UP001150266"/>
    </source>
</evidence>
<organism evidence="1 2">
    <name type="scientific">Lentinula aciculospora</name>
    <dbReference type="NCBI Taxonomy" id="153920"/>
    <lineage>
        <taxon>Eukaryota</taxon>
        <taxon>Fungi</taxon>
        <taxon>Dikarya</taxon>
        <taxon>Basidiomycota</taxon>
        <taxon>Agaricomycotina</taxon>
        <taxon>Agaricomycetes</taxon>
        <taxon>Agaricomycetidae</taxon>
        <taxon>Agaricales</taxon>
        <taxon>Marasmiineae</taxon>
        <taxon>Omphalotaceae</taxon>
        <taxon>Lentinula</taxon>
    </lineage>
</organism>
<keyword evidence="2" id="KW-1185">Reference proteome</keyword>